<comment type="catalytic activity">
    <reaction evidence="9">
        <text>a uridine in RNA = a pseudouridine in RNA</text>
        <dbReference type="Rhea" id="RHEA:48348"/>
        <dbReference type="Rhea" id="RHEA-COMP:12068"/>
        <dbReference type="Rhea" id="RHEA-COMP:12069"/>
        <dbReference type="ChEBI" id="CHEBI:65314"/>
        <dbReference type="ChEBI" id="CHEBI:65315"/>
    </reaction>
</comment>
<comment type="caution">
    <text evidence="11">The sequence shown here is derived from an EMBL/GenBank/DDBJ whole genome shotgun (WGS) entry which is preliminary data.</text>
</comment>
<dbReference type="InterPro" id="IPR006224">
    <property type="entry name" value="PsdUridine_synth_RluA-like_CS"/>
</dbReference>
<keyword evidence="5 8" id="KW-0694">RNA-binding</keyword>
<comment type="catalytic activity">
    <reaction evidence="1">
        <text>uridine(955/2504/2580) in 23S rRNA = pseudouridine(955/2504/2580) in 23S rRNA</text>
        <dbReference type="Rhea" id="RHEA:42528"/>
        <dbReference type="Rhea" id="RHEA-COMP:10099"/>
        <dbReference type="Rhea" id="RHEA-COMP:10100"/>
        <dbReference type="ChEBI" id="CHEBI:65314"/>
        <dbReference type="ChEBI" id="CHEBI:65315"/>
        <dbReference type="EC" id="5.4.99.24"/>
    </reaction>
</comment>
<dbReference type="SUPFAM" id="SSF55120">
    <property type="entry name" value="Pseudouridine synthase"/>
    <property type="match status" value="1"/>
</dbReference>
<dbReference type="NCBIfam" id="TIGR00005">
    <property type="entry name" value="rluA_subfam"/>
    <property type="match status" value="1"/>
</dbReference>
<protein>
    <recommendedName>
        <fullName evidence="9">Pseudouridine synthase</fullName>
        <ecNumber evidence="9">5.4.99.-</ecNumber>
    </recommendedName>
</protein>
<proteinExistence type="inferred from homology"/>
<dbReference type="Gene3D" id="3.10.290.10">
    <property type="entry name" value="RNA-binding S4 domain"/>
    <property type="match status" value="1"/>
</dbReference>
<evidence type="ECO:0000256" key="4">
    <source>
        <dbReference type="ARBA" id="ARBA00022552"/>
    </source>
</evidence>
<evidence type="ECO:0000256" key="5">
    <source>
        <dbReference type="ARBA" id="ARBA00022884"/>
    </source>
</evidence>
<evidence type="ECO:0000256" key="9">
    <source>
        <dbReference type="RuleBase" id="RU362028"/>
    </source>
</evidence>
<feature type="domain" description="RNA-binding S4" evidence="10">
    <location>
        <begin position="21"/>
        <end position="80"/>
    </location>
</feature>
<dbReference type="InterPro" id="IPR036986">
    <property type="entry name" value="S4_RNA-bd_sf"/>
</dbReference>
<evidence type="ECO:0000256" key="6">
    <source>
        <dbReference type="ARBA" id="ARBA00023235"/>
    </source>
</evidence>
<keyword evidence="6 9" id="KW-0413">Isomerase</keyword>
<evidence type="ECO:0000313" key="11">
    <source>
        <dbReference type="EMBL" id="KRO91289.1"/>
    </source>
</evidence>
<comment type="similarity">
    <text evidence="3 9">Belongs to the pseudouridine synthase RluA family.</text>
</comment>
<evidence type="ECO:0000256" key="7">
    <source>
        <dbReference type="PIRSR" id="PIRSR606225-1"/>
    </source>
</evidence>
<gene>
    <name evidence="11" type="ORF">ABS24_00515</name>
</gene>
<dbReference type="EC" id="5.4.99.-" evidence="9"/>
<dbReference type="CDD" id="cd02869">
    <property type="entry name" value="PseudoU_synth_RluA_like"/>
    <property type="match status" value="1"/>
</dbReference>
<organism evidence="11 12">
    <name type="scientific">SAR92 bacterium BACL26 MAG-121220-bin70</name>
    <dbReference type="NCBI Taxonomy" id="1655626"/>
    <lineage>
        <taxon>Bacteria</taxon>
        <taxon>Pseudomonadati</taxon>
        <taxon>Pseudomonadota</taxon>
        <taxon>Gammaproteobacteria</taxon>
        <taxon>Cellvibrionales</taxon>
        <taxon>Porticoccaceae</taxon>
        <taxon>SAR92 clade</taxon>
    </lineage>
</organism>
<dbReference type="Gene3D" id="3.30.2350.10">
    <property type="entry name" value="Pseudouridine synthase"/>
    <property type="match status" value="1"/>
</dbReference>
<dbReference type="GO" id="GO:0003723">
    <property type="term" value="F:RNA binding"/>
    <property type="evidence" value="ECO:0007669"/>
    <property type="project" value="UniProtKB-KW"/>
</dbReference>
<dbReference type="GO" id="GO:0160141">
    <property type="term" value="F:23S rRNA pseudouridine(955/2504/2580) synthase activity"/>
    <property type="evidence" value="ECO:0007669"/>
    <property type="project" value="UniProtKB-EC"/>
</dbReference>
<dbReference type="InterPro" id="IPR006225">
    <property type="entry name" value="PsdUridine_synth_RluC/D"/>
</dbReference>
<dbReference type="EMBL" id="LICA01000550">
    <property type="protein sequence ID" value="KRO91289.1"/>
    <property type="molecule type" value="Genomic_DNA"/>
</dbReference>
<dbReference type="InterPro" id="IPR020103">
    <property type="entry name" value="PsdUridine_synth_cat_dom_sf"/>
</dbReference>
<dbReference type="PANTHER" id="PTHR21600">
    <property type="entry name" value="MITOCHONDRIAL RNA PSEUDOURIDINE SYNTHASE"/>
    <property type="match status" value="1"/>
</dbReference>
<dbReference type="SUPFAM" id="SSF55174">
    <property type="entry name" value="Alpha-L RNA-binding motif"/>
    <property type="match status" value="1"/>
</dbReference>
<dbReference type="InterPro" id="IPR050188">
    <property type="entry name" value="RluA_PseudoU_synthase"/>
</dbReference>
<dbReference type="PANTHER" id="PTHR21600:SF92">
    <property type="entry name" value="RIBOSOMAL LARGE SUBUNIT PSEUDOURIDINE SYNTHASE C"/>
    <property type="match status" value="1"/>
</dbReference>
<dbReference type="NCBIfam" id="NF008249">
    <property type="entry name" value="PRK11025.1"/>
    <property type="match status" value="1"/>
</dbReference>
<dbReference type="PROSITE" id="PS01129">
    <property type="entry name" value="PSI_RLU"/>
    <property type="match status" value="1"/>
</dbReference>
<evidence type="ECO:0000259" key="10">
    <source>
        <dbReference type="SMART" id="SM00363"/>
    </source>
</evidence>
<dbReference type="GO" id="GO:0000455">
    <property type="term" value="P:enzyme-directed rRNA pseudouridine synthesis"/>
    <property type="evidence" value="ECO:0007669"/>
    <property type="project" value="UniProtKB-ARBA"/>
</dbReference>
<dbReference type="CDD" id="cd00165">
    <property type="entry name" value="S4"/>
    <property type="match status" value="1"/>
</dbReference>
<dbReference type="PROSITE" id="PS50889">
    <property type="entry name" value="S4"/>
    <property type="match status" value="1"/>
</dbReference>
<reference evidence="11 12" key="1">
    <citation type="submission" date="2015-10" db="EMBL/GenBank/DDBJ databases">
        <title>Metagenome-Assembled Genomes uncover a global brackish microbiome.</title>
        <authorList>
            <person name="Hugerth L.W."/>
            <person name="Larsson J."/>
            <person name="Alneberg J."/>
            <person name="Lindh M.V."/>
            <person name="Legrand C."/>
            <person name="Pinhassi J."/>
            <person name="Andersson A.F."/>
        </authorList>
    </citation>
    <scope>NUCLEOTIDE SEQUENCE [LARGE SCALE GENOMIC DNA]</scope>
    <source>
        <strain evidence="11">BACL26 MAG-121220-bin70</strain>
    </source>
</reference>
<dbReference type="AlphaFoldDB" id="A0A0R2TVV0"/>
<evidence type="ECO:0000256" key="2">
    <source>
        <dbReference type="ARBA" id="ARBA00002876"/>
    </source>
</evidence>
<evidence type="ECO:0000313" key="12">
    <source>
        <dbReference type="Proteomes" id="UP000051213"/>
    </source>
</evidence>
<dbReference type="InterPro" id="IPR006145">
    <property type="entry name" value="PsdUridine_synth_RsuA/RluA"/>
</dbReference>
<evidence type="ECO:0000256" key="3">
    <source>
        <dbReference type="ARBA" id="ARBA00010876"/>
    </source>
</evidence>
<name>A0A0R2TVV0_9GAMM</name>
<feature type="active site" evidence="7">
    <location>
        <position position="144"/>
    </location>
</feature>
<evidence type="ECO:0000256" key="8">
    <source>
        <dbReference type="PROSITE-ProRule" id="PRU00182"/>
    </source>
</evidence>
<comment type="function">
    <text evidence="2">Responsible for synthesis of pseudouridine from uracil at positions 955, 2504 and 2580 in 23S ribosomal RNA.</text>
</comment>
<accession>A0A0R2TVV0</accession>
<dbReference type="Pfam" id="PF01479">
    <property type="entry name" value="S4"/>
    <property type="match status" value="1"/>
</dbReference>
<evidence type="ECO:0000256" key="1">
    <source>
        <dbReference type="ARBA" id="ARBA00000381"/>
    </source>
</evidence>
<keyword evidence="4" id="KW-0698">rRNA processing</keyword>
<sequence length="316" mass="35811">MQENQFNKVSFVEVDPEYEGQRLDNFLIRHLKGVPKSRIYNLLRKGEIRVNKGRVKADTRLKADDVVRIAPIRVAESGAPAEVGRQLKRYLSENILFEDDGLLILNKPSGLAVHGGSGISLGAIEAMRLERPELRFLELVHRLDRETSGCLMFAKKRSVLVEIQQAMQRNQIQKNYLALVKGVWPKGKSTVNAPLRKNQLSSGERIVRVDVDGKASVTHFKINRRFKEATLLDVTLETGRTHQIRVHSQFSGTPVAGDDKYGDKEFNDHLRSELGLRRLFLHACRLRFKHPLSGDWVEVEAQIPSDLAAVLDKLPK</sequence>
<dbReference type="Pfam" id="PF00849">
    <property type="entry name" value="PseudoU_synth_2"/>
    <property type="match status" value="1"/>
</dbReference>
<dbReference type="InterPro" id="IPR002942">
    <property type="entry name" value="S4_RNA-bd"/>
</dbReference>
<dbReference type="SMART" id="SM00363">
    <property type="entry name" value="S4"/>
    <property type="match status" value="1"/>
</dbReference>
<dbReference type="Proteomes" id="UP000051213">
    <property type="component" value="Unassembled WGS sequence"/>
</dbReference>